<evidence type="ECO:0000313" key="2">
    <source>
        <dbReference type="Proteomes" id="UP000199137"/>
    </source>
</evidence>
<dbReference type="EMBL" id="FOWC01000001">
    <property type="protein sequence ID" value="SFO05561.1"/>
    <property type="molecule type" value="Genomic_DNA"/>
</dbReference>
<protein>
    <submittedName>
        <fullName evidence="1">Uncharacterized protein</fullName>
    </submittedName>
</protein>
<sequence>MTTVRWGVSRYHRDRAHTALPGTDVSVCTRHLHDGQLVLDSLSRLRPANLRICPECAVETVALLFPTPAPYPRTQEAQAP</sequence>
<organism evidence="1 2">
    <name type="scientific">Amycolatopsis rubida</name>
    <dbReference type="NCBI Taxonomy" id="112413"/>
    <lineage>
        <taxon>Bacteria</taxon>
        <taxon>Bacillati</taxon>
        <taxon>Actinomycetota</taxon>
        <taxon>Actinomycetes</taxon>
        <taxon>Pseudonocardiales</taxon>
        <taxon>Pseudonocardiaceae</taxon>
        <taxon>Amycolatopsis</taxon>
    </lineage>
</organism>
<evidence type="ECO:0000313" key="1">
    <source>
        <dbReference type="EMBL" id="SFO05561.1"/>
    </source>
</evidence>
<dbReference type="STRING" id="112413.SAMN05421854_101455"/>
<reference evidence="1 2" key="1">
    <citation type="submission" date="2016-10" db="EMBL/GenBank/DDBJ databases">
        <authorList>
            <person name="de Groot N.N."/>
        </authorList>
    </citation>
    <scope>NUCLEOTIDE SEQUENCE [LARGE SCALE GENOMIC DNA]</scope>
    <source>
        <strain evidence="1 2">DSM 44637</strain>
    </source>
</reference>
<name>A0A1I5E323_9PSEU</name>
<accession>A0A1I5E323</accession>
<dbReference type="AlphaFoldDB" id="A0A1I5E323"/>
<dbReference type="Proteomes" id="UP000199137">
    <property type="component" value="Unassembled WGS sequence"/>
</dbReference>
<gene>
    <name evidence="1" type="ORF">SAMN05421854_101455</name>
</gene>
<proteinExistence type="predicted"/>